<reference evidence="2" key="2">
    <citation type="journal article" date="2023" name="IMA Fungus">
        <title>Comparative genomic study of the Penicillium genus elucidates a diverse pangenome and 15 lateral gene transfer events.</title>
        <authorList>
            <person name="Petersen C."/>
            <person name="Sorensen T."/>
            <person name="Nielsen M.R."/>
            <person name="Sondergaard T.E."/>
            <person name="Sorensen J.L."/>
            <person name="Fitzpatrick D.A."/>
            <person name="Frisvad J.C."/>
            <person name="Nielsen K.L."/>
        </authorList>
    </citation>
    <scope>NUCLEOTIDE SEQUENCE</scope>
    <source>
        <strain evidence="2">IBT 19713</strain>
    </source>
</reference>
<proteinExistence type="predicted"/>
<name>A0A9W9NPD9_9EURO</name>
<dbReference type="Proteomes" id="UP001150941">
    <property type="component" value="Unassembled WGS sequence"/>
</dbReference>
<dbReference type="OrthoDB" id="429813at2759"/>
<reference evidence="2" key="1">
    <citation type="submission" date="2022-11" db="EMBL/GenBank/DDBJ databases">
        <authorList>
            <person name="Petersen C."/>
        </authorList>
    </citation>
    <scope>NUCLEOTIDE SEQUENCE</scope>
    <source>
        <strain evidence="2">IBT 19713</strain>
    </source>
</reference>
<keyword evidence="3" id="KW-1185">Reference proteome</keyword>
<evidence type="ECO:0000313" key="2">
    <source>
        <dbReference type="EMBL" id="KAJ5223541.1"/>
    </source>
</evidence>
<dbReference type="GeneID" id="83204682"/>
<accession>A0A9W9NPD9</accession>
<protein>
    <submittedName>
        <fullName evidence="2">AMP-binding enzyme</fullName>
    </submittedName>
</protein>
<feature type="region of interest" description="Disordered" evidence="1">
    <location>
        <begin position="1"/>
        <end position="20"/>
    </location>
</feature>
<dbReference type="AlphaFoldDB" id="A0A9W9NPD9"/>
<dbReference type="EMBL" id="JAPQKS010000006">
    <property type="protein sequence ID" value="KAJ5223541.1"/>
    <property type="molecule type" value="Genomic_DNA"/>
</dbReference>
<dbReference type="RefSeq" id="XP_058327724.1">
    <property type="nucleotide sequence ID" value="XM_058477379.1"/>
</dbReference>
<gene>
    <name evidence="2" type="ORF">N7468_008083</name>
</gene>
<evidence type="ECO:0000313" key="3">
    <source>
        <dbReference type="Proteomes" id="UP001150941"/>
    </source>
</evidence>
<comment type="caution">
    <text evidence="2">The sequence shown here is derived from an EMBL/GenBank/DDBJ whole genome shotgun (WGS) entry which is preliminary data.</text>
</comment>
<evidence type="ECO:0000256" key="1">
    <source>
        <dbReference type="SAM" id="MobiDB-lite"/>
    </source>
</evidence>
<organism evidence="2 3">
    <name type="scientific">Penicillium chermesinum</name>
    <dbReference type="NCBI Taxonomy" id="63820"/>
    <lineage>
        <taxon>Eukaryota</taxon>
        <taxon>Fungi</taxon>
        <taxon>Dikarya</taxon>
        <taxon>Ascomycota</taxon>
        <taxon>Pezizomycotina</taxon>
        <taxon>Eurotiomycetes</taxon>
        <taxon>Eurotiomycetidae</taxon>
        <taxon>Eurotiales</taxon>
        <taxon>Aspergillaceae</taxon>
        <taxon>Penicillium</taxon>
    </lineage>
</organism>
<sequence length="87" mass="9704">MASPGRIASFPSPGTEHGERIFPSIIEQRAQGTNDHWISATRTFPWLQGSFMLATERGGQPRRAWLNESILPGKEFQRFGFGGSKDL</sequence>